<reference evidence="1" key="1">
    <citation type="submission" date="2013-08" db="EMBL/GenBank/DDBJ databases">
        <authorList>
            <person name="Durkin A.S."/>
            <person name="Haft D.R."/>
            <person name="McCorrison J."/>
            <person name="Torralba M."/>
            <person name="Gillis M."/>
            <person name="Haft D.H."/>
            <person name="Methe B."/>
            <person name="Sutton G."/>
            <person name="Nelson K.E."/>
        </authorList>
    </citation>
    <scope>NUCLEOTIDE SEQUENCE [LARGE SCALE GENOMIC DNA]</scope>
    <source>
        <strain evidence="1">F0233</strain>
    </source>
</reference>
<evidence type="ECO:0000313" key="2">
    <source>
        <dbReference type="Proteomes" id="UP000017052"/>
    </source>
</evidence>
<comment type="caution">
    <text evidence="1">The sequence shown here is derived from an EMBL/GenBank/DDBJ whole genome shotgun (WGS) entry which is preliminary data.</text>
</comment>
<dbReference type="EMBL" id="ACVN02000141">
    <property type="protein sequence ID" value="ERK58179.1"/>
    <property type="molecule type" value="Genomic_DNA"/>
</dbReference>
<organism evidence="1 2">
    <name type="scientific">Propionibacterium acidifaciens F0233</name>
    <dbReference type="NCBI Taxonomy" id="553198"/>
    <lineage>
        <taxon>Bacteria</taxon>
        <taxon>Bacillati</taxon>
        <taxon>Actinomycetota</taxon>
        <taxon>Actinomycetes</taxon>
        <taxon>Propionibacteriales</taxon>
        <taxon>Propionibacteriaceae</taxon>
        <taxon>Propionibacterium</taxon>
    </lineage>
</organism>
<dbReference type="AlphaFoldDB" id="U2QPP0"/>
<protein>
    <submittedName>
        <fullName evidence="1">PF11199 family protein</fullName>
    </submittedName>
</protein>
<name>U2QPP0_9ACTN</name>
<dbReference type="OrthoDB" id="9779797at2"/>
<proteinExistence type="predicted"/>
<dbReference type="RefSeq" id="WP_021797225.1">
    <property type="nucleotide sequence ID" value="NZ_ACVN02000141.1"/>
</dbReference>
<accession>U2QPP0</accession>
<dbReference type="Pfam" id="PF11199">
    <property type="entry name" value="DUF2891"/>
    <property type="match status" value="1"/>
</dbReference>
<feature type="non-terminal residue" evidence="1">
    <location>
        <position position="1"/>
    </location>
</feature>
<keyword evidence="2" id="KW-1185">Reference proteome</keyword>
<evidence type="ECO:0000313" key="1">
    <source>
        <dbReference type="EMBL" id="ERK58179.1"/>
    </source>
</evidence>
<gene>
    <name evidence="1" type="ORF">HMPREF0682_2609</name>
</gene>
<sequence>RPDAGRPLGWAWTAMLAAEARRNGTAVDNGWDGQLGELAEAVSANLLRTLACTDAPVRLGTGRNTAFCAGLLLDAFDALGQDGPAGVLRDRARTWFCGPQRSSSAVDPCANDICSPALSQADLVRRVLPAGAFDRWLAGFLPRLGSPRDATLGVPVRHDGAGGCRVLTALALTRALHLRHLAPHLPRARAELALRASGRLVDEVAPLVDAAPVTSAHLLVPLAVLAAAD</sequence>
<dbReference type="Proteomes" id="UP000017052">
    <property type="component" value="Unassembled WGS sequence"/>
</dbReference>
<dbReference type="InterPro" id="IPR021365">
    <property type="entry name" value="DUF2891"/>
</dbReference>